<dbReference type="Gene3D" id="2.130.10.10">
    <property type="entry name" value="YVTN repeat-like/Quinoprotein amine dehydrogenase"/>
    <property type="match status" value="2"/>
</dbReference>
<gene>
    <name evidence="2" type="primary">qgdA</name>
    <name evidence="2" type="ORF">ETAA8_65440</name>
</gene>
<dbReference type="PANTHER" id="PTHR34512:SF30">
    <property type="entry name" value="OUTER MEMBRANE PROTEIN ASSEMBLY FACTOR BAMB"/>
    <property type="match status" value="1"/>
</dbReference>
<accession>A0A517YMD3</accession>
<evidence type="ECO:0000313" key="2">
    <source>
        <dbReference type="EMBL" id="QDU31387.1"/>
    </source>
</evidence>
<dbReference type="KEGG" id="aagg:ETAA8_65440"/>
<name>A0A517YMD3_9BACT</name>
<dbReference type="EMBL" id="CP036274">
    <property type="protein sequence ID" value="QDU31387.1"/>
    <property type="molecule type" value="Genomic_DNA"/>
</dbReference>
<protein>
    <submittedName>
        <fullName evidence="2">Quinohemoprotein alcohol dehydrogenase ADH-IIG</fullName>
        <ecNumber evidence="2">1.1.9.1</ecNumber>
    </submittedName>
</protein>
<proteinExistence type="predicted"/>
<dbReference type="Gene3D" id="2.40.128.630">
    <property type="match status" value="1"/>
</dbReference>
<evidence type="ECO:0000259" key="1">
    <source>
        <dbReference type="Pfam" id="PF13360"/>
    </source>
</evidence>
<sequence length="843" mass="90735">MTIDRICLRSIALFIAGFLPPPGLAADWPQFMRNSEHTGDAAEEALQLPLGLATCVRLDDAITTSPAVVNGTVFVVDQMGTAYAIDPIESKILWQSSPDGNRAMGGNTSSVCVARGRVYYGTTAGRLHVLDAKDGRLIKSFDVGWPILGAAVFANDSIYLQSVGAIVHCFDLNGTERWRWDHYKSYQDPKTNKLASGFPGSFHDPHYAGGEVAVAGNRVVVNMGWDLYCLKDQGEKPEMVWCNRAPLGKDPGIAMGPAINGEWVYVGHPGTDQFGGFMRVRLADGGFDPKVDFRSSGYPGSVWAVFATPAVREGTAYVPTHYMGVHAWNFDKHQALWAARTDNTLDQSKFTSCISSPALTRGHCVFGTITGELHVIAVESTGGWPQFRPTPFTFKTPLGRPIGSSPIACGGAVYFGCDDGYLYGLKAGGKLQLPQPRNDLHAVRSRAVPATGSSYGAPVASMDQANTGCVDDPRLKPPLRLRWATRPFDLRVQMSADEDSLYFISEAGTFAALEQATGRIRWRQRLNSPIGGWQQLLLDRGQLFVTRSTSALRARKPEEGGSAFNAFDAKTGQLLWQAEWGSLQGTCRTSPVIVGDVVAGITLEGSPPKPRARAFHAETGAALWSLDLPGNAKLMAGGTCVLDGKMIFSCGQTWGAGLGATVVVEPGTGKVLWETTEHHIHGYGRPAGRDGLIYLGGQSGAPMVCLSVFDGSLKWKVDMVSYSHSPSLGQDFFVTRSYGGHGILRELASGKPIIRNGREALGGCPDHSCSPVLLTTGRISYAVSSSGLYARNVDSGEIIWQSLGFAPRACTTPIAANGRLFFSPNVNNSIYCFEPLGVQRDQP</sequence>
<feature type="domain" description="Pyrrolo-quinoline quinone repeat" evidence="1">
    <location>
        <begin position="491"/>
        <end position="633"/>
    </location>
</feature>
<dbReference type="RefSeq" id="WP_202921385.1">
    <property type="nucleotide sequence ID" value="NZ_CP036274.1"/>
</dbReference>
<dbReference type="AlphaFoldDB" id="A0A517YMD3"/>
<dbReference type="InterPro" id="IPR002372">
    <property type="entry name" value="PQQ_rpt_dom"/>
</dbReference>
<dbReference type="EC" id="1.1.9.1" evidence="2"/>
<organism evidence="2 3">
    <name type="scientific">Anatilimnocola aggregata</name>
    <dbReference type="NCBI Taxonomy" id="2528021"/>
    <lineage>
        <taxon>Bacteria</taxon>
        <taxon>Pseudomonadati</taxon>
        <taxon>Planctomycetota</taxon>
        <taxon>Planctomycetia</taxon>
        <taxon>Pirellulales</taxon>
        <taxon>Pirellulaceae</taxon>
        <taxon>Anatilimnocola</taxon>
    </lineage>
</organism>
<feature type="domain" description="Pyrrolo-quinoline quinone repeat" evidence="1">
    <location>
        <begin position="663"/>
        <end position="803"/>
    </location>
</feature>
<evidence type="ECO:0000313" key="3">
    <source>
        <dbReference type="Proteomes" id="UP000315017"/>
    </source>
</evidence>
<keyword evidence="2" id="KW-0560">Oxidoreductase</keyword>
<reference evidence="2 3" key="1">
    <citation type="submission" date="2019-02" db="EMBL/GenBank/DDBJ databases">
        <title>Deep-cultivation of Planctomycetes and their phenomic and genomic characterization uncovers novel biology.</title>
        <authorList>
            <person name="Wiegand S."/>
            <person name="Jogler M."/>
            <person name="Boedeker C."/>
            <person name="Pinto D."/>
            <person name="Vollmers J."/>
            <person name="Rivas-Marin E."/>
            <person name="Kohn T."/>
            <person name="Peeters S.H."/>
            <person name="Heuer A."/>
            <person name="Rast P."/>
            <person name="Oberbeckmann S."/>
            <person name="Bunk B."/>
            <person name="Jeske O."/>
            <person name="Meyerdierks A."/>
            <person name="Storesund J.E."/>
            <person name="Kallscheuer N."/>
            <person name="Luecker S."/>
            <person name="Lage O.M."/>
            <person name="Pohl T."/>
            <person name="Merkel B.J."/>
            <person name="Hornburger P."/>
            <person name="Mueller R.-W."/>
            <person name="Bruemmer F."/>
            <person name="Labrenz M."/>
            <person name="Spormann A.M."/>
            <person name="Op den Camp H."/>
            <person name="Overmann J."/>
            <person name="Amann R."/>
            <person name="Jetten M.S.M."/>
            <person name="Mascher T."/>
            <person name="Medema M.H."/>
            <person name="Devos D.P."/>
            <person name="Kaster A.-K."/>
            <person name="Ovreas L."/>
            <person name="Rohde M."/>
            <person name="Galperin M.Y."/>
            <person name="Jogler C."/>
        </authorList>
    </citation>
    <scope>NUCLEOTIDE SEQUENCE [LARGE SCALE GENOMIC DNA]</scope>
    <source>
        <strain evidence="2 3">ETA_A8</strain>
    </source>
</reference>
<dbReference type="InterPro" id="IPR011047">
    <property type="entry name" value="Quinoprotein_ADH-like_sf"/>
</dbReference>
<keyword evidence="3" id="KW-1185">Reference proteome</keyword>
<dbReference type="PANTHER" id="PTHR34512">
    <property type="entry name" value="CELL SURFACE PROTEIN"/>
    <property type="match status" value="1"/>
</dbReference>
<dbReference type="InterPro" id="IPR018391">
    <property type="entry name" value="PQQ_b-propeller_rpt"/>
</dbReference>
<dbReference type="InterPro" id="IPR015943">
    <property type="entry name" value="WD40/YVTN_repeat-like_dom_sf"/>
</dbReference>
<dbReference type="SMART" id="SM00564">
    <property type="entry name" value="PQQ"/>
    <property type="match status" value="9"/>
</dbReference>
<dbReference type="Proteomes" id="UP000315017">
    <property type="component" value="Chromosome"/>
</dbReference>
<dbReference type="Pfam" id="PF13360">
    <property type="entry name" value="PQQ_2"/>
    <property type="match status" value="3"/>
</dbReference>
<dbReference type="SUPFAM" id="SSF50998">
    <property type="entry name" value="Quinoprotein alcohol dehydrogenase-like"/>
    <property type="match status" value="2"/>
</dbReference>
<feature type="domain" description="Pyrrolo-quinoline quinone repeat" evidence="1">
    <location>
        <begin position="57"/>
        <end position="139"/>
    </location>
</feature>
<dbReference type="GO" id="GO:0016491">
    <property type="term" value="F:oxidoreductase activity"/>
    <property type="evidence" value="ECO:0007669"/>
    <property type="project" value="UniProtKB-KW"/>
</dbReference>